<dbReference type="WBParaSite" id="sdigi.contig7.g823.t1">
    <property type="protein sequence ID" value="sdigi.contig7.g823.t1"/>
    <property type="gene ID" value="sdigi.contig7.g823"/>
</dbReference>
<organism evidence="2 3">
    <name type="scientific">Setaria digitata</name>
    <dbReference type="NCBI Taxonomy" id="48799"/>
    <lineage>
        <taxon>Eukaryota</taxon>
        <taxon>Metazoa</taxon>
        <taxon>Ecdysozoa</taxon>
        <taxon>Nematoda</taxon>
        <taxon>Chromadorea</taxon>
        <taxon>Rhabditida</taxon>
        <taxon>Spirurina</taxon>
        <taxon>Spiruromorpha</taxon>
        <taxon>Filarioidea</taxon>
        <taxon>Setariidae</taxon>
        <taxon>Setaria</taxon>
    </lineage>
</organism>
<sequence length="192" mass="21059">MHGTSNINTYVSEVQAVALSSDRLRKPTGTPEARSPEVICYQQNTLAVLDEEQELGTKIGSAAVVRLELLLLLLVTKMATRRVRMKPPDSTSNTQNQPSTTDSTSSDLSSNTHPYMTTCSVYVVGGRKSVNLQLFHPHAAETLLKLAFFAPSYRISTRKVTTTSEGFEPAPTEVECDLNASPWTARPDGLFR</sequence>
<dbReference type="Proteomes" id="UP000887581">
    <property type="component" value="Unplaced"/>
</dbReference>
<feature type="region of interest" description="Disordered" evidence="1">
    <location>
        <begin position="83"/>
        <end position="111"/>
    </location>
</feature>
<evidence type="ECO:0000256" key="1">
    <source>
        <dbReference type="SAM" id="MobiDB-lite"/>
    </source>
</evidence>
<accession>A0A915Q0N4</accession>
<feature type="compositionally biased region" description="Low complexity" evidence="1">
    <location>
        <begin position="89"/>
        <end position="111"/>
    </location>
</feature>
<evidence type="ECO:0000313" key="2">
    <source>
        <dbReference type="Proteomes" id="UP000887581"/>
    </source>
</evidence>
<reference evidence="3" key="1">
    <citation type="submission" date="2022-11" db="UniProtKB">
        <authorList>
            <consortium name="WormBaseParasite"/>
        </authorList>
    </citation>
    <scope>IDENTIFICATION</scope>
</reference>
<dbReference type="AlphaFoldDB" id="A0A915Q0N4"/>
<evidence type="ECO:0000313" key="3">
    <source>
        <dbReference type="WBParaSite" id="sdigi.contig7.g823.t1"/>
    </source>
</evidence>
<keyword evidence="2" id="KW-1185">Reference proteome</keyword>
<proteinExistence type="predicted"/>
<name>A0A915Q0N4_9BILA</name>
<protein>
    <submittedName>
        <fullName evidence="3">Uncharacterized protein</fullName>
    </submittedName>
</protein>